<proteinExistence type="predicted"/>
<protein>
    <submittedName>
        <fullName evidence="1">Uncharacterized protein</fullName>
    </submittedName>
</protein>
<dbReference type="Proteomes" id="UP000249898">
    <property type="component" value="Chromosome"/>
</dbReference>
<dbReference type="EMBL" id="CP016181">
    <property type="protein sequence ID" value="AWX99530.1"/>
    <property type="molecule type" value="Genomic_DNA"/>
</dbReference>
<name>A0A2Z4PPH5_9GAMM</name>
<gene>
    <name evidence="1" type="ORF">A8139_05625</name>
</gene>
<organism evidence="1 2">
    <name type="scientific">Marinomonas primoryensis</name>
    <dbReference type="NCBI Taxonomy" id="178399"/>
    <lineage>
        <taxon>Bacteria</taxon>
        <taxon>Pseudomonadati</taxon>
        <taxon>Pseudomonadota</taxon>
        <taxon>Gammaproteobacteria</taxon>
        <taxon>Oceanospirillales</taxon>
        <taxon>Oceanospirillaceae</taxon>
        <taxon>Marinomonas</taxon>
    </lineage>
</organism>
<dbReference type="AlphaFoldDB" id="A0A2Z4PPH5"/>
<evidence type="ECO:0000313" key="1">
    <source>
        <dbReference type="EMBL" id="AWX99530.1"/>
    </source>
</evidence>
<reference evidence="1 2" key="1">
    <citation type="submission" date="2016-06" db="EMBL/GenBank/DDBJ databases">
        <title>The sequenced genome of the ice-adhering bacterium Marinomonas primoryensis, from Antarctica.</title>
        <authorList>
            <person name="Graham L."/>
            <person name="Vance T.D.R."/>
            <person name="Davies P.L."/>
        </authorList>
    </citation>
    <scope>NUCLEOTIDE SEQUENCE [LARGE SCALE GENOMIC DNA]</scope>
    <source>
        <strain evidence="1 2">AceL</strain>
    </source>
</reference>
<evidence type="ECO:0000313" key="2">
    <source>
        <dbReference type="Proteomes" id="UP000249898"/>
    </source>
</evidence>
<sequence length="62" mass="6986">MDNFNKKATQQINQANALVTLLCHEQAFTSDDTAMVENTLWMVSDILVNLANQINNEKTPSF</sequence>
<dbReference type="RefSeq" id="WP_112136348.1">
    <property type="nucleotide sequence ID" value="NZ_CP016181.1"/>
</dbReference>
<accession>A0A2Z4PPH5</accession>